<dbReference type="RefSeq" id="WP_074905893.1">
    <property type="nucleotide sequence ID" value="NZ_FOUB01000034.1"/>
</dbReference>
<dbReference type="OrthoDB" id="8565989at2"/>
<keyword evidence="2" id="KW-1185">Reference proteome</keyword>
<proteinExistence type="predicted"/>
<sequence>MKTEIAVPIPTNTFIKLINFLREVGSNRDPVVVVEDAIYYWMDNAGWKPEDLMPEIYSTESRGYTWKYKDNSLFLCHGTEIRMRYREEYHYAKVEGDEIIYQGKSISPSALANAIAGMNRNAWKYLWIRRPGDKEWFLADEIRRASEDEGEKILAELDEFLETSVEK</sequence>
<evidence type="ECO:0000313" key="1">
    <source>
        <dbReference type="EMBL" id="SFM54196.1"/>
    </source>
</evidence>
<dbReference type="Proteomes" id="UP000183287">
    <property type="component" value="Unassembled WGS sequence"/>
</dbReference>
<reference evidence="2" key="1">
    <citation type="submission" date="2016-10" db="EMBL/GenBank/DDBJ databases">
        <authorList>
            <person name="Varghese N."/>
            <person name="Submissions S."/>
        </authorList>
    </citation>
    <scope>NUCLEOTIDE SEQUENCE [LARGE SCALE GENOMIC DNA]</scope>
    <source>
        <strain evidence="2">Nm44</strain>
    </source>
</reference>
<evidence type="ECO:0000313" key="2">
    <source>
        <dbReference type="Proteomes" id="UP000183287"/>
    </source>
</evidence>
<organism evidence="1 2">
    <name type="scientific">Nitrosomonas communis</name>
    <dbReference type="NCBI Taxonomy" id="44574"/>
    <lineage>
        <taxon>Bacteria</taxon>
        <taxon>Pseudomonadati</taxon>
        <taxon>Pseudomonadota</taxon>
        <taxon>Betaproteobacteria</taxon>
        <taxon>Nitrosomonadales</taxon>
        <taxon>Nitrosomonadaceae</taxon>
        <taxon>Nitrosomonas</taxon>
    </lineage>
</organism>
<protein>
    <submittedName>
        <fullName evidence="1">Uncharacterized protein</fullName>
    </submittedName>
</protein>
<name>A0A1I4RPU4_9PROT</name>
<gene>
    <name evidence="1" type="ORF">SAMN05421863_103429</name>
</gene>
<dbReference type="AlphaFoldDB" id="A0A1I4RPU4"/>
<dbReference type="EMBL" id="FOUB01000034">
    <property type="protein sequence ID" value="SFM54196.1"/>
    <property type="molecule type" value="Genomic_DNA"/>
</dbReference>
<accession>A0A1I4RPU4</accession>